<organism evidence="2">
    <name type="scientific">Streptomyces sp. LZ35</name>
    <dbReference type="NCBI Taxonomy" id="1245024"/>
    <lineage>
        <taxon>Bacteria</taxon>
        <taxon>Bacillati</taxon>
        <taxon>Actinomycetota</taxon>
        <taxon>Actinomycetes</taxon>
        <taxon>Kitasatosporales</taxon>
        <taxon>Streptomycetaceae</taxon>
        <taxon>Streptomyces</taxon>
    </lineage>
</organism>
<accession>A0A068ENG6</accession>
<dbReference type="InterPro" id="IPR009100">
    <property type="entry name" value="AcylCoA_DH/oxidase_NM_dom_sf"/>
</dbReference>
<dbReference type="AlphaFoldDB" id="A0A068ENG6"/>
<dbReference type="Gene3D" id="2.40.110.10">
    <property type="entry name" value="Butyryl-CoA Dehydrogenase, subunit A, domain 2"/>
    <property type="match status" value="1"/>
</dbReference>
<sequence length="114" mass="12355">MIPADTPGVRVRRVADPMGCRAAGHAEVTLQGVRIPADPARSTDPRRPPARRRRTVQAPPCSPNTSARCRPPAEPPSPSRSWPRRAQGTVMWWPAPTGTPNSWRSSKAAMGCVN</sequence>
<name>A0A068ENG6_9ACTN</name>
<evidence type="ECO:0000256" key="1">
    <source>
        <dbReference type="SAM" id="MobiDB-lite"/>
    </source>
</evidence>
<proteinExistence type="predicted"/>
<feature type="region of interest" description="Disordered" evidence="1">
    <location>
        <begin position="31"/>
        <end position="114"/>
    </location>
</feature>
<dbReference type="EMBL" id="KJ590158">
    <property type="protein sequence ID" value="AID50080.1"/>
    <property type="molecule type" value="Genomic_DNA"/>
</dbReference>
<dbReference type="SUPFAM" id="SSF56645">
    <property type="entry name" value="Acyl-CoA dehydrogenase NM domain-like"/>
    <property type="match status" value="1"/>
</dbReference>
<dbReference type="GO" id="GO:0016627">
    <property type="term" value="F:oxidoreductase activity, acting on the CH-CH group of donors"/>
    <property type="evidence" value="ECO:0007669"/>
    <property type="project" value="InterPro"/>
</dbReference>
<reference evidence="2" key="1">
    <citation type="submission" date="2014-03" db="EMBL/GenBank/DDBJ databases">
        <title>Activation of a cryptic gene cluster uncovers an unexpected logic of ansamycin biosynthesis in Streptomyces sp. LZ35.</title>
        <authorList>
            <person name="Li S."/>
            <person name="Wang H."/>
            <person name="Shen Y."/>
        </authorList>
    </citation>
    <scope>NUCLEOTIDE SEQUENCE</scope>
    <source>
        <strain evidence="2">LZ35</strain>
    </source>
</reference>
<dbReference type="InterPro" id="IPR046373">
    <property type="entry name" value="Acyl-CoA_Oxase/DH_mid-dom_sf"/>
</dbReference>
<protein>
    <submittedName>
        <fullName evidence="2">Nam4</fullName>
    </submittedName>
</protein>
<gene>
    <name evidence="2" type="primary">nam4</name>
</gene>
<evidence type="ECO:0000313" key="2">
    <source>
        <dbReference type="EMBL" id="AID50080.1"/>
    </source>
</evidence>